<dbReference type="RefSeq" id="WP_337707482.1">
    <property type="nucleotide sequence ID" value="NZ_JBBEGM010000031.1"/>
</dbReference>
<keyword evidence="2" id="KW-1185">Reference proteome</keyword>
<gene>
    <name evidence="1" type="ORF">WCD58_33490</name>
</gene>
<organism evidence="1 2">
    <name type="scientific">Actinomycetospora flava</name>
    <dbReference type="NCBI Taxonomy" id="3129232"/>
    <lineage>
        <taxon>Bacteria</taxon>
        <taxon>Bacillati</taxon>
        <taxon>Actinomycetota</taxon>
        <taxon>Actinomycetes</taxon>
        <taxon>Pseudonocardiales</taxon>
        <taxon>Pseudonocardiaceae</taxon>
        <taxon>Actinomycetospora</taxon>
    </lineage>
</organism>
<accession>A0ABU8MHJ5</accession>
<evidence type="ECO:0000313" key="2">
    <source>
        <dbReference type="Proteomes" id="UP001369736"/>
    </source>
</evidence>
<sequence>MTAAAVASVIAWELEDQPVVKVGDLEQQAIRDDGSVVLRYAGVEITVVRRPS</sequence>
<dbReference type="Proteomes" id="UP001369736">
    <property type="component" value="Unassembled WGS sequence"/>
</dbReference>
<comment type="caution">
    <text evidence="1">The sequence shown here is derived from an EMBL/GenBank/DDBJ whole genome shotgun (WGS) entry which is preliminary data.</text>
</comment>
<proteinExistence type="predicted"/>
<dbReference type="EMBL" id="JBBEGM010000031">
    <property type="protein sequence ID" value="MEJ2866107.1"/>
    <property type="molecule type" value="Genomic_DNA"/>
</dbReference>
<reference evidence="1 2" key="1">
    <citation type="submission" date="2024-03" db="EMBL/GenBank/DDBJ databases">
        <title>Actinomycetospora sp. OC33-EN07, a novel actinomycete isolated from wild orchid (Aerides multiflora).</title>
        <authorList>
            <person name="Suriyachadkun C."/>
        </authorList>
    </citation>
    <scope>NUCLEOTIDE SEQUENCE [LARGE SCALE GENOMIC DNA]</scope>
    <source>
        <strain evidence="1 2">OC33-EN07</strain>
    </source>
</reference>
<name>A0ABU8MHJ5_9PSEU</name>
<protein>
    <submittedName>
        <fullName evidence="1">Uncharacterized protein</fullName>
    </submittedName>
</protein>
<evidence type="ECO:0000313" key="1">
    <source>
        <dbReference type="EMBL" id="MEJ2866107.1"/>
    </source>
</evidence>